<accession>Q2LRP4</accession>
<feature type="region of interest" description="Disordered" evidence="1">
    <location>
        <begin position="1"/>
        <end position="22"/>
    </location>
</feature>
<dbReference type="AlphaFoldDB" id="Q2LRP4"/>
<gene>
    <name evidence="3" type="ORF">SYN_00191</name>
</gene>
<dbReference type="InParanoid" id="Q2LRP4"/>
<dbReference type="STRING" id="56780.SYN_00191"/>
<organism evidence="3 4">
    <name type="scientific">Syntrophus aciditrophicus (strain SB)</name>
    <dbReference type="NCBI Taxonomy" id="56780"/>
    <lineage>
        <taxon>Bacteria</taxon>
        <taxon>Pseudomonadati</taxon>
        <taxon>Thermodesulfobacteriota</taxon>
        <taxon>Syntrophia</taxon>
        <taxon>Syntrophales</taxon>
        <taxon>Syntrophaceae</taxon>
        <taxon>Syntrophus</taxon>
    </lineage>
</organism>
<evidence type="ECO:0000256" key="1">
    <source>
        <dbReference type="SAM" id="MobiDB-lite"/>
    </source>
</evidence>
<evidence type="ECO:0000313" key="3">
    <source>
        <dbReference type="EMBL" id="ABC76757.1"/>
    </source>
</evidence>
<keyword evidence="4" id="KW-1185">Reference proteome</keyword>
<protein>
    <submittedName>
        <fullName evidence="3">Hypothetical membrane protein</fullName>
    </submittedName>
</protein>
<keyword evidence="2" id="KW-1133">Transmembrane helix</keyword>
<name>Q2LRP4_SYNAS</name>
<proteinExistence type="predicted"/>
<dbReference type="Gene3D" id="2.50.20.10">
    <property type="entry name" value="Lipoprotein localisation LolA/LolB/LppX"/>
    <property type="match status" value="1"/>
</dbReference>
<sequence>MHTDGRRNMLRKTVSSGKRSSNCAVERPWGKFSLNMYIMTVSNKPNDEFRAGRDNGSGSRLCRFLVLSGFLALLMFSGCTLTPAVKPVSQDIPLFSPQARWQQLMEEERNPQALKALARIDLTTSSGRYPLKIAFLLQYPERLRMESLPLFGPPDFYLTIENGELKVFLPQEGKYYIGTPSPVQLASFLPFISPHFQLSDMLALLRGTIPLIRDKDIILKGFQEKEEYRLEVYRGEEKAQVFWLKPISNQLVRAARWGNNGELLYSVRFEAYGGLKKAPGFPARISVTTGSPNPTTLKLSYTDIEFLQEIQPELFSLEIPPGIEPLRLNRQ</sequence>
<dbReference type="EMBL" id="CP000252">
    <property type="protein sequence ID" value="ABC76757.1"/>
    <property type="molecule type" value="Genomic_DNA"/>
</dbReference>
<dbReference type="KEGG" id="sat:SYN_00191"/>
<keyword evidence="2" id="KW-0812">Transmembrane</keyword>
<keyword evidence="2" id="KW-0472">Membrane</keyword>
<dbReference type="OrthoDB" id="5405540at2"/>
<reference evidence="3 4" key="1">
    <citation type="journal article" date="2007" name="Proc. Natl. Acad. Sci. U.S.A.">
        <title>The genome of Syntrophus aciditrophicus: life at the thermodynamic limit of microbial growth.</title>
        <authorList>
            <person name="McInerney M.J."/>
            <person name="Rohlin L."/>
            <person name="Mouttaki H."/>
            <person name="Kim U."/>
            <person name="Krupp R.S."/>
            <person name="Rios-Hernandez L."/>
            <person name="Sieber J."/>
            <person name="Struchtemeyer C.G."/>
            <person name="Bhattacharyya A."/>
            <person name="Campbell J.W."/>
            <person name="Gunsalus R.P."/>
        </authorList>
    </citation>
    <scope>NUCLEOTIDE SEQUENCE [LARGE SCALE GENOMIC DNA]</scope>
    <source>
        <strain evidence="3 4">SB</strain>
    </source>
</reference>
<feature type="compositionally biased region" description="Polar residues" evidence="1">
    <location>
        <begin position="13"/>
        <end position="22"/>
    </location>
</feature>
<evidence type="ECO:0000313" key="4">
    <source>
        <dbReference type="Proteomes" id="UP000001933"/>
    </source>
</evidence>
<evidence type="ECO:0000256" key="2">
    <source>
        <dbReference type="SAM" id="Phobius"/>
    </source>
</evidence>
<dbReference type="RefSeq" id="WP_011416790.1">
    <property type="nucleotide sequence ID" value="NC_007759.1"/>
</dbReference>
<dbReference type="Proteomes" id="UP000001933">
    <property type="component" value="Chromosome"/>
</dbReference>
<feature type="transmembrane region" description="Helical" evidence="2">
    <location>
        <begin position="64"/>
        <end position="85"/>
    </location>
</feature>
<dbReference type="HOGENOM" id="CLU_839190_0_0_7"/>